<dbReference type="Gene3D" id="1.10.1760.20">
    <property type="match status" value="1"/>
</dbReference>
<organism evidence="2">
    <name type="scientific">Mesoaciditoga lauensis</name>
    <dbReference type="NCBI Taxonomy" id="1495039"/>
    <lineage>
        <taxon>Bacteria</taxon>
        <taxon>Thermotogati</taxon>
        <taxon>Thermotogota</taxon>
        <taxon>Thermotogae</taxon>
        <taxon>Mesoaciditogales</taxon>
        <taxon>Mesoaciditogaceae</taxon>
        <taxon>Mesoaciditoga</taxon>
    </lineage>
</organism>
<sequence>MLVAVGAAIYILENYAPFPVPIPGARWGFSNMVIVYALPNTSLSWLLVLAVGKSLIGSLLGGTFLSPTFLMGFSGSIVATITMFVSFHTVKKAGLIFHSTVGALFNNLAQVFIGTQIIKSWAILSYLPYMEIIGIFSGIANAIVAAILIKRMVSEKGRKEF</sequence>
<proteinExistence type="predicted"/>
<dbReference type="AlphaFoldDB" id="A0A7V3RF23"/>
<protein>
    <submittedName>
        <fullName evidence="2">Gx transporter family protein</fullName>
    </submittedName>
</protein>
<dbReference type="InterPro" id="IPR014535">
    <property type="entry name" value="Hpre_diP_synt_I"/>
</dbReference>
<evidence type="ECO:0000256" key="1">
    <source>
        <dbReference type="SAM" id="Phobius"/>
    </source>
</evidence>
<comment type="caution">
    <text evidence="2">The sequence shown here is derived from an EMBL/GenBank/DDBJ whole genome shotgun (WGS) entry which is preliminary data.</text>
</comment>
<keyword evidence="1" id="KW-1133">Transmembrane helix</keyword>
<dbReference type="InterPro" id="IPR010898">
    <property type="entry name" value="Hpre_diP_synth_I"/>
</dbReference>
<evidence type="ECO:0000313" key="2">
    <source>
        <dbReference type="EMBL" id="HGE75440.1"/>
    </source>
</evidence>
<keyword evidence="1" id="KW-0812">Transmembrane</keyword>
<keyword evidence="1" id="KW-0472">Membrane</keyword>
<name>A0A7V3RF23_9BACT</name>
<feature type="transmembrane region" description="Helical" evidence="1">
    <location>
        <begin position="94"/>
        <end position="114"/>
    </location>
</feature>
<dbReference type="EMBL" id="DTPE01000196">
    <property type="protein sequence ID" value="HGE75440.1"/>
    <property type="molecule type" value="Genomic_DNA"/>
</dbReference>
<dbReference type="Pfam" id="PF07456">
    <property type="entry name" value="Hpre_diP_synt_I"/>
    <property type="match status" value="1"/>
</dbReference>
<reference evidence="2" key="1">
    <citation type="journal article" date="2020" name="mSystems">
        <title>Genome- and Community-Level Interaction Insights into Carbon Utilization and Element Cycling Functions of Hydrothermarchaeota in Hydrothermal Sediment.</title>
        <authorList>
            <person name="Zhou Z."/>
            <person name="Liu Y."/>
            <person name="Xu W."/>
            <person name="Pan J."/>
            <person name="Luo Z.H."/>
            <person name="Li M."/>
        </authorList>
    </citation>
    <scope>NUCLEOTIDE SEQUENCE [LARGE SCALE GENOMIC DNA]</scope>
    <source>
        <strain evidence="2">SpSt-966</strain>
    </source>
</reference>
<feature type="transmembrane region" description="Helical" evidence="1">
    <location>
        <begin position="64"/>
        <end position="87"/>
    </location>
</feature>
<gene>
    <name evidence="2" type="ORF">ENX73_04875</name>
</gene>
<dbReference type="PIRSF" id="PIRSF027391">
    <property type="entry name" value="Hpre_diP_synt_I"/>
    <property type="match status" value="1"/>
</dbReference>
<feature type="transmembrane region" description="Helical" evidence="1">
    <location>
        <begin position="126"/>
        <end position="149"/>
    </location>
</feature>
<accession>A0A7V3RF23</accession>